<evidence type="ECO:0000313" key="1">
    <source>
        <dbReference type="EMBL" id="NEZ61840.1"/>
    </source>
</evidence>
<dbReference type="EMBL" id="QZCE01000001">
    <property type="protein sequence ID" value="NEZ61840.1"/>
    <property type="molecule type" value="Genomic_DNA"/>
</dbReference>
<gene>
    <name evidence="1" type="ORF">D0962_03465</name>
</gene>
<dbReference type="RefSeq" id="WP_163659829.1">
    <property type="nucleotide sequence ID" value="NZ_QZCE01000001.1"/>
</dbReference>
<accession>A0A6M0S0S7</accession>
<proteinExistence type="predicted"/>
<evidence type="ECO:0000313" key="2">
    <source>
        <dbReference type="Proteomes" id="UP000473574"/>
    </source>
</evidence>
<name>A0A6M0S0S7_9CYAN</name>
<comment type="caution">
    <text evidence="1">The sequence shown here is derived from an EMBL/GenBank/DDBJ whole genome shotgun (WGS) entry which is preliminary data.</text>
</comment>
<reference evidence="1 2" key="1">
    <citation type="journal article" date="2020" name="Microb. Ecol.">
        <title>Ecogenomics of the Marine Benthic Filamentous Cyanobacterium Adonisia.</title>
        <authorList>
            <person name="Walter J.M."/>
            <person name="Coutinho F.H."/>
            <person name="Leomil L."/>
            <person name="Hargreaves P.I."/>
            <person name="Campeao M.E."/>
            <person name="Vieira V.V."/>
            <person name="Silva B.S."/>
            <person name="Fistarol G.O."/>
            <person name="Salomon P.S."/>
            <person name="Sawabe T."/>
            <person name="Mino S."/>
            <person name="Hosokawa M."/>
            <person name="Miyashita H."/>
            <person name="Maruyama F."/>
            <person name="van Verk M.C."/>
            <person name="Dutilh B.E."/>
            <person name="Thompson C.C."/>
            <person name="Thompson F.L."/>
        </authorList>
    </citation>
    <scope>NUCLEOTIDE SEQUENCE [LARGE SCALE GENOMIC DNA]</scope>
    <source>
        <strain evidence="1 2">CCMR0082</strain>
    </source>
</reference>
<dbReference type="AlphaFoldDB" id="A0A6M0S0S7"/>
<organism evidence="1 2">
    <name type="scientific">Adonisia turfae CCMR0082</name>
    <dbReference type="NCBI Taxonomy" id="2304604"/>
    <lineage>
        <taxon>Bacteria</taxon>
        <taxon>Bacillati</taxon>
        <taxon>Cyanobacteriota</taxon>
        <taxon>Adonisia</taxon>
        <taxon>Adonisia turfae</taxon>
    </lineage>
</organism>
<dbReference type="Proteomes" id="UP000473574">
    <property type="component" value="Unassembled WGS sequence"/>
</dbReference>
<protein>
    <submittedName>
        <fullName evidence="1">Uncharacterized protein</fullName>
    </submittedName>
</protein>
<sequence>MIRDITSQIQWAFSKASYWDRKEFMKCLTTLETLVPGSRKNWDEYAGEKWGIILIEGNVLAYVNRDFPLLFIQYEYQSIQDALDGLVVILFSDNDTSEFALETAIFNRWSQGRSDTGGLNSDELSASDIWWATIL</sequence>